<evidence type="ECO:0000256" key="6">
    <source>
        <dbReference type="ARBA" id="ARBA00022833"/>
    </source>
</evidence>
<evidence type="ECO:0000256" key="7">
    <source>
        <dbReference type="ARBA" id="ARBA00047989"/>
    </source>
</evidence>
<comment type="catalytic activity">
    <reaction evidence="8">
        <text>adenosine + phosphate = alpha-D-ribose 1-phosphate + adenine</text>
        <dbReference type="Rhea" id="RHEA:27642"/>
        <dbReference type="ChEBI" id="CHEBI:16335"/>
        <dbReference type="ChEBI" id="CHEBI:16708"/>
        <dbReference type="ChEBI" id="CHEBI:43474"/>
        <dbReference type="ChEBI" id="CHEBI:57720"/>
        <dbReference type="EC" id="2.4.2.1"/>
    </reaction>
    <physiologicalReaction direction="left-to-right" evidence="8">
        <dbReference type="Rhea" id="RHEA:27643"/>
    </physiologicalReaction>
</comment>
<dbReference type="RefSeq" id="WP_230756116.1">
    <property type="nucleotide sequence ID" value="NZ_JAINWA010000003.1"/>
</dbReference>
<dbReference type="GO" id="GO:0016787">
    <property type="term" value="F:hydrolase activity"/>
    <property type="evidence" value="ECO:0007669"/>
    <property type="project" value="UniProtKB-KW"/>
</dbReference>
<evidence type="ECO:0000256" key="1">
    <source>
        <dbReference type="ARBA" id="ARBA00000553"/>
    </source>
</evidence>
<protein>
    <submittedName>
        <fullName evidence="10">Polyphenol oxidase family protein</fullName>
    </submittedName>
</protein>
<comment type="catalytic activity">
    <reaction evidence="9">
        <text>S-methyl-5'-thioadenosine + phosphate = 5-(methylsulfanyl)-alpha-D-ribose 1-phosphate + adenine</text>
        <dbReference type="Rhea" id="RHEA:11852"/>
        <dbReference type="ChEBI" id="CHEBI:16708"/>
        <dbReference type="ChEBI" id="CHEBI:17509"/>
        <dbReference type="ChEBI" id="CHEBI:43474"/>
        <dbReference type="ChEBI" id="CHEBI:58533"/>
        <dbReference type="EC" id="2.4.2.28"/>
    </reaction>
    <physiologicalReaction direction="left-to-right" evidence="9">
        <dbReference type="Rhea" id="RHEA:11853"/>
    </physiologicalReaction>
</comment>
<keyword evidence="4" id="KW-0479">Metal-binding</keyword>
<keyword evidence="5" id="KW-0378">Hydrolase</keyword>
<evidence type="ECO:0000256" key="9">
    <source>
        <dbReference type="ARBA" id="ARBA00049893"/>
    </source>
</evidence>
<keyword evidence="11" id="KW-1185">Reference proteome</keyword>
<comment type="caution">
    <text evidence="10">The sequence shown here is derived from an EMBL/GenBank/DDBJ whole genome shotgun (WGS) entry which is preliminary data.</text>
</comment>
<dbReference type="InterPro" id="IPR038371">
    <property type="entry name" value="Cu_polyphenol_OxRdtase_sf"/>
</dbReference>
<dbReference type="Proteomes" id="UP001198163">
    <property type="component" value="Unassembled WGS sequence"/>
</dbReference>
<evidence type="ECO:0000256" key="2">
    <source>
        <dbReference type="ARBA" id="ARBA00007353"/>
    </source>
</evidence>
<dbReference type="GO" id="GO:0017061">
    <property type="term" value="F:S-methyl-5-thioadenosine phosphorylase activity"/>
    <property type="evidence" value="ECO:0007669"/>
    <property type="project" value="UniProtKB-EC"/>
</dbReference>
<dbReference type="InterPro" id="IPR003730">
    <property type="entry name" value="Cu_polyphenol_OxRdtase"/>
</dbReference>
<dbReference type="PANTHER" id="PTHR30616:SF2">
    <property type="entry name" value="PURINE NUCLEOSIDE PHOSPHORYLASE LACC1"/>
    <property type="match status" value="1"/>
</dbReference>
<evidence type="ECO:0000256" key="8">
    <source>
        <dbReference type="ARBA" id="ARBA00048968"/>
    </source>
</evidence>
<evidence type="ECO:0000313" key="10">
    <source>
        <dbReference type="EMBL" id="MCD1655226.1"/>
    </source>
</evidence>
<evidence type="ECO:0000256" key="4">
    <source>
        <dbReference type="ARBA" id="ARBA00022723"/>
    </source>
</evidence>
<keyword evidence="3" id="KW-0808">Transferase</keyword>
<evidence type="ECO:0000256" key="5">
    <source>
        <dbReference type="ARBA" id="ARBA00022801"/>
    </source>
</evidence>
<gene>
    <name evidence="10" type="ORF">K7J14_11025</name>
</gene>
<dbReference type="CDD" id="cd16833">
    <property type="entry name" value="YfiH"/>
    <property type="match status" value="1"/>
</dbReference>
<dbReference type="Gene3D" id="3.60.140.10">
    <property type="entry name" value="CNF1/YfiH-like putative cysteine hydrolases"/>
    <property type="match status" value="1"/>
</dbReference>
<comment type="similarity">
    <text evidence="2">Belongs to the purine nucleoside phosphorylase YfiH/LACC1 family.</text>
</comment>
<sequence length="246" mass="26737">MEAVEFFSFPGLNADAEAPKCAISLAPSGSQKAVRDTDNRSLFFSSLGIDPSRVSSASQTHSRIVLVSRDASDLSHFPEGDGVLTRNPSLVPCVTVADCMPVYLYDPVSGFFGVLHSGWKGTGIIGEALALASVQWGSKPSDVRAILGPHIRSCCYTVDQERADWFRTSFGETVCVLDEQRARDKSPWPWRLSLAEANRLHSLERGILPEHLLDAGSCTSCNERYGSSRRQGAGNFVQMAAFAGFF</sequence>
<dbReference type="Pfam" id="PF02578">
    <property type="entry name" value="Cu-oxidase_4"/>
    <property type="match status" value="1"/>
</dbReference>
<dbReference type="GO" id="GO:0005507">
    <property type="term" value="F:copper ion binding"/>
    <property type="evidence" value="ECO:0007669"/>
    <property type="project" value="TreeGrafter"/>
</dbReference>
<comment type="catalytic activity">
    <reaction evidence="7">
        <text>adenosine + H2O + H(+) = inosine + NH4(+)</text>
        <dbReference type="Rhea" id="RHEA:24408"/>
        <dbReference type="ChEBI" id="CHEBI:15377"/>
        <dbReference type="ChEBI" id="CHEBI:15378"/>
        <dbReference type="ChEBI" id="CHEBI:16335"/>
        <dbReference type="ChEBI" id="CHEBI:17596"/>
        <dbReference type="ChEBI" id="CHEBI:28938"/>
        <dbReference type="EC" id="3.5.4.4"/>
    </reaction>
    <physiologicalReaction direction="left-to-right" evidence="7">
        <dbReference type="Rhea" id="RHEA:24409"/>
    </physiologicalReaction>
</comment>
<name>A0AAE3JJB2_9SPIR</name>
<evidence type="ECO:0000256" key="3">
    <source>
        <dbReference type="ARBA" id="ARBA00022679"/>
    </source>
</evidence>
<dbReference type="EMBL" id="JAINWA010000003">
    <property type="protein sequence ID" value="MCD1655226.1"/>
    <property type="molecule type" value="Genomic_DNA"/>
</dbReference>
<evidence type="ECO:0000313" key="11">
    <source>
        <dbReference type="Proteomes" id="UP001198163"/>
    </source>
</evidence>
<organism evidence="10 11">
    <name type="scientific">Teretinema zuelzerae</name>
    <dbReference type="NCBI Taxonomy" id="156"/>
    <lineage>
        <taxon>Bacteria</taxon>
        <taxon>Pseudomonadati</taxon>
        <taxon>Spirochaetota</taxon>
        <taxon>Spirochaetia</taxon>
        <taxon>Spirochaetales</taxon>
        <taxon>Treponemataceae</taxon>
        <taxon>Teretinema</taxon>
    </lineage>
</organism>
<dbReference type="SUPFAM" id="SSF64438">
    <property type="entry name" value="CNF1/YfiH-like putative cysteine hydrolases"/>
    <property type="match status" value="1"/>
</dbReference>
<accession>A0AAE3JJB2</accession>
<comment type="catalytic activity">
    <reaction evidence="1">
        <text>inosine + phosphate = alpha-D-ribose 1-phosphate + hypoxanthine</text>
        <dbReference type="Rhea" id="RHEA:27646"/>
        <dbReference type="ChEBI" id="CHEBI:17368"/>
        <dbReference type="ChEBI" id="CHEBI:17596"/>
        <dbReference type="ChEBI" id="CHEBI:43474"/>
        <dbReference type="ChEBI" id="CHEBI:57720"/>
        <dbReference type="EC" id="2.4.2.1"/>
    </reaction>
    <physiologicalReaction direction="left-to-right" evidence="1">
        <dbReference type="Rhea" id="RHEA:27647"/>
    </physiologicalReaction>
</comment>
<dbReference type="PANTHER" id="PTHR30616">
    <property type="entry name" value="UNCHARACTERIZED PROTEIN YFIH"/>
    <property type="match status" value="1"/>
</dbReference>
<dbReference type="AlphaFoldDB" id="A0AAE3JJB2"/>
<proteinExistence type="inferred from homology"/>
<reference evidence="10" key="1">
    <citation type="submission" date="2021-08" db="EMBL/GenBank/DDBJ databases">
        <title>Comparative analyses of Brucepasteria parasyntrophica and Teretinema zuelzerae.</title>
        <authorList>
            <person name="Song Y."/>
            <person name="Brune A."/>
        </authorList>
    </citation>
    <scope>NUCLEOTIDE SEQUENCE</scope>
    <source>
        <strain evidence="10">DSM 1903</strain>
    </source>
</reference>
<dbReference type="InterPro" id="IPR011324">
    <property type="entry name" value="Cytotoxic_necrot_fac-like_cat"/>
</dbReference>
<keyword evidence="6" id="KW-0862">Zinc</keyword>